<dbReference type="AlphaFoldDB" id="A0A517MPY3"/>
<evidence type="ECO:0000256" key="1">
    <source>
        <dbReference type="ARBA" id="ARBA00023239"/>
    </source>
</evidence>
<dbReference type="CDD" id="cd01288">
    <property type="entry name" value="FabZ"/>
    <property type="match status" value="1"/>
</dbReference>
<dbReference type="Proteomes" id="UP000319852">
    <property type="component" value="Chromosome"/>
</dbReference>
<dbReference type="KEGG" id="amob:HG15A2_00950"/>
<protein>
    <submittedName>
        <fullName evidence="2">3-hydroxyacyl-[acyl-carrier-protein] dehydratase FabZ</fullName>
        <ecNumber evidence="2">4.2.1.59</ecNumber>
    </submittedName>
</protein>
<dbReference type="InterPro" id="IPR029069">
    <property type="entry name" value="HotDog_dom_sf"/>
</dbReference>
<keyword evidence="3" id="KW-1185">Reference proteome</keyword>
<dbReference type="Pfam" id="PF07977">
    <property type="entry name" value="FabA"/>
    <property type="match status" value="1"/>
</dbReference>
<dbReference type="EMBL" id="CP036263">
    <property type="protein sequence ID" value="QDS96837.1"/>
    <property type="molecule type" value="Genomic_DNA"/>
</dbReference>
<evidence type="ECO:0000313" key="3">
    <source>
        <dbReference type="Proteomes" id="UP000319852"/>
    </source>
</evidence>
<keyword evidence="1 2" id="KW-0456">Lyase</keyword>
<proteinExistence type="predicted"/>
<sequence length="166" mass="18383">MKFSLLDRICSFEPDTELTAVKNVTLSEEYLADHFPEFPVLPGVFMLEAATQASAWLVRLSEDFAHSIITLQEAKSLRFVDFVTPGKTLTISVQQSKREGNIIGMKFRGTVDDRLCVSGRLSVECANLADDDPLQAELDGRMIEVQRGQCEVLTRVMNAAEAVATV</sequence>
<dbReference type="GO" id="GO:0019171">
    <property type="term" value="F:(3R)-hydroxyacyl-[acyl-carrier-protein] dehydratase activity"/>
    <property type="evidence" value="ECO:0007669"/>
    <property type="project" value="UniProtKB-EC"/>
</dbReference>
<dbReference type="InterPro" id="IPR013114">
    <property type="entry name" value="FabA_FabZ"/>
</dbReference>
<accession>A0A517MPY3</accession>
<dbReference type="SUPFAM" id="SSF54637">
    <property type="entry name" value="Thioesterase/thiol ester dehydrase-isomerase"/>
    <property type="match status" value="1"/>
</dbReference>
<gene>
    <name evidence="2" type="primary">fabZ_2</name>
    <name evidence="2" type="ORF">HG15A2_00950</name>
</gene>
<dbReference type="RefSeq" id="WP_145056762.1">
    <property type="nucleotide sequence ID" value="NZ_CP036263.1"/>
</dbReference>
<dbReference type="Gene3D" id="3.10.129.10">
    <property type="entry name" value="Hotdog Thioesterase"/>
    <property type="match status" value="1"/>
</dbReference>
<dbReference type="OrthoDB" id="9787658at2"/>
<organism evidence="2 3">
    <name type="scientific">Adhaeretor mobilis</name>
    <dbReference type="NCBI Taxonomy" id="1930276"/>
    <lineage>
        <taxon>Bacteria</taxon>
        <taxon>Pseudomonadati</taxon>
        <taxon>Planctomycetota</taxon>
        <taxon>Planctomycetia</taxon>
        <taxon>Pirellulales</taxon>
        <taxon>Lacipirellulaceae</taxon>
        <taxon>Adhaeretor</taxon>
    </lineage>
</organism>
<dbReference type="PANTHER" id="PTHR30272">
    <property type="entry name" value="3-HYDROXYACYL-[ACYL-CARRIER-PROTEIN] DEHYDRATASE"/>
    <property type="match status" value="1"/>
</dbReference>
<dbReference type="EC" id="4.2.1.59" evidence="2"/>
<dbReference type="PANTHER" id="PTHR30272:SF1">
    <property type="entry name" value="3-HYDROXYACYL-[ACYL-CARRIER-PROTEIN] DEHYDRATASE"/>
    <property type="match status" value="1"/>
</dbReference>
<name>A0A517MPY3_9BACT</name>
<reference evidence="2 3" key="1">
    <citation type="submission" date="2019-02" db="EMBL/GenBank/DDBJ databases">
        <title>Deep-cultivation of Planctomycetes and their phenomic and genomic characterization uncovers novel biology.</title>
        <authorList>
            <person name="Wiegand S."/>
            <person name="Jogler M."/>
            <person name="Boedeker C."/>
            <person name="Pinto D."/>
            <person name="Vollmers J."/>
            <person name="Rivas-Marin E."/>
            <person name="Kohn T."/>
            <person name="Peeters S.H."/>
            <person name="Heuer A."/>
            <person name="Rast P."/>
            <person name="Oberbeckmann S."/>
            <person name="Bunk B."/>
            <person name="Jeske O."/>
            <person name="Meyerdierks A."/>
            <person name="Storesund J.E."/>
            <person name="Kallscheuer N."/>
            <person name="Luecker S."/>
            <person name="Lage O.M."/>
            <person name="Pohl T."/>
            <person name="Merkel B.J."/>
            <person name="Hornburger P."/>
            <person name="Mueller R.-W."/>
            <person name="Bruemmer F."/>
            <person name="Labrenz M."/>
            <person name="Spormann A.M."/>
            <person name="Op den Camp H."/>
            <person name="Overmann J."/>
            <person name="Amann R."/>
            <person name="Jetten M.S.M."/>
            <person name="Mascher T."/>
            <person name="Medema M.H."/>
            <person name="Devos D.P."/>
            <person name="Kaster A.-K."/>
            <person name="Ovreas L."/>
            <person name="Rohde M."/>
            <person name="Galperin M.Y."/>
            <person name="Jogler C."/>
        </authorList>
    </citation>
    <scope>NUCLEOTIDE SEQUENCE [LARGE SCALE GENOMIC DNA]</scope>
    <source>
        <strain evidence="2 3">HG15A2</strain>
    </source>
</reference>
<evidence type="ECO:0000313" key="2">
    <source>
        <dbReference type="EMBL" id="QDS96837.1"/>
    </source>
</evidence>